<dbReference type="AlphaFoldDB" id="A0A399J169"/>
<organism evidence="1 2">
    <name type="scientific">Pseudooceanicola sediminis</name>
    <dbReference type="NCBI Taxonomy" id="2211117"/>
    <lineage>
        <taxon>Bacteria</taxon>
        <taxon>Pseudomonadati</taxon>
        <taxon>Pseudomonadota</taxon>
        <taxon>Alphaproteobacteria</taxon>
        <taxon>Rhodobacterales</taxon>
        <taxon>Paracoccaceae</taxon>
        <taxon>Pseudooceanicola</taxon>
    </lineage>
</organism>
<comment type="caution">
    <text evidence="1">The sequence shown here is derived from an EMBL/GenBank/DDBJ whole genome shotgun (WGS) entry which is preliminary data.</text>
</comment>
<reference evidence="1 2" key="1">
    <citation type="submission" date="2018-08" db="EMBL/GenBank/DDBJ databases">
        <title>Pseudooceanicola sediminis CY03 in the family Rhodobacteracea.</title>
        <authorList>
            <person name="Zhang Y.-J."/>
        </authorList>
    </citation>
    <scope>NUCLEOTIDE SEQUENCE [LARGE SCALE GENOMIC DNA]</scope>
    <source>
        <strain evidence="1 2">CY03</strain>
    </source>
</reference>
<sequence>MPTRPPPIGAPPGRYRTLGDAARDGQIVVLRCNRCRRTVNFLAIDLVPIIGAYHNAHEPVFNCTWCKTGEWVTTRLRIPQLEEYGYLTIRRPGRVIQTWYDAKLGVADGNGRK</sequence>
<gene>
    <name evidence="1" type="ORF">DL237_10050</name>
</gene>
<evidence type="ECO:0000313" key="1">
    <source>
        <dbReference type="EMBL" id="RII39010.1"/>
    </source>
</evidence>
<protein>
    <submittedName>
        <fullName evidence="1">Uncharacterized protein</fullName>
    </submittedName>
</protein>
<evidence type="ECO:0000313" key="2">
    <source>
        <dbReference type="Proteomes" id="UP000265848"/>
    </source>
</evidence>
<dbReference type="EMBL" id="QWJJ01000007">
    <property type="protein sequence ID" value="RII39010.1"/>
    <property type="molecule type" value="Genomic_DNA"/>
</dbReference>
<name>A0A399J169_9RHOB</name>
<accession>A0A399J169</accession>
<proteinExistence type="predicted"/>
<dbReference type="Proteomes" id="UP000265848">
    <property type="component" value="Unassembled WGS sequence"/>
</dbReference>
<keyword evidence="2" id="KW-1185">Reference proteome</keyword>